<dbReference type="EMBL" id="KQ435771">
    <property type="protein sequence ID" value="KOX75158.1"/>
    <property type="molecule type" value="Genomic_DNA"/>
</dbReference>
<dbReference type="GO" id="GO:0045943">
    <property type="term" value="P:positive regulation of transcription by RNA polymerase I"/>
    <property type="evidence" value="ECO:0007669"/>
    <property type="project" value="TreeGrafter"/>
</dbReference>
<dbReference type="STRING" id="166423.A0A0N1ITP3"/>
<keyword evidence="3 6" id="KW-0347">Helicase</keyword>
<accession>A0A0N1ITP3</accession>
<keyword evidence="7" id="KW-1185">Reference proteome</keyword>
<dbReference type="GO" id="GO:0003725">
    <property type="term" value="F:double-stranded RNA binding"/>
    <property type="evidence" value="ECO:0007669"/>
    <property type="project" value="TreeGrafter"/>
</dbReference>
<protein>
    <recommendedName>
        <fullName evidence="1">RNA helicase</fullName>
        <ecNumber evidence="1">3.6.4.13</ecNumber>
    </recommendedName>
</protein>
<keyword evidence="2" id="KW-0378">Hydrolase</keyword>
<evidence type="ECO:0000256" key="3">
    <source>
        <dbReference type="ARBA" id="ARBA00022806"/>
    </source>
</evidence>
<evidence type="ECO:0000313" key="6">
    <source>
        <dbReference type="EMBL" id="KOX75158.1"/>
    </source>
</evidence>
<dbReference type="Pfam" id="PF07717">
    <property type="entry name" value="OB_NTP_bind"/>
    <property type="match status" value="1"/>
</dbReference>
<proteinExistence type="predicted"/>
<dbReference type="SUPFAM" id="SSF52540">
    <property type="entry name" value="P-loop containing nucleoside triphosphate hydrolases"/>
    <property type="match status" value="1"/>
</dbReference>
<evidence type="ECO:0000313" key="7">
    <source>
        <dbReference type="Proteomes" id="UP000053105"/>
    </source>
</evidence>
<keyword evidence="3 6" id="KW-0067">ATP-binding</keyword>
<dbReference type="PANTHER" id="PTHR18934">
    <property type="entry name" value="ATP-DEPENDENT RNA HELICASE"/>
    <property type="match status" value="1"/>
</dbReference>
<dbReference type="Pfam" id="PF21010">
    <property type="entry name" value="HA2_C"/>
    <property type="match status" value="1"/>
</dbReference>
<dbReference type="GO" id="GO:0016787">
    <property type="term" value="F:hydrolase activity"/>
    <property type="evidence" value="ECO:0007669"/>
    <property type="project" value="UniProtKB-KW"/>
</dbReference>
<dbReference type="GO" id="GO:0003724">
    <property type="term" value="F:RNA helicase activity"/>
    <property type="evidence" value="ECO:0007669"/>
    <property type="project" value="UniProtKB-EC"/>
</dbReference>
<sequence length="393" mass="43729">MARHDILTITASRGSIHRAQCWISNPGIRHVIDTGVVKARTHHPTTGLDVLRVEKVSKAQAWQRTGRAGREAAGKCYRIYTKEEFERMKEMPVPEIQRCSLAGVALQLLAIGVDITSFDFMDKPPKEAVDVAVTCLEKLDAVKARQIGNWAPAETFGKEDSEIQISDIGSPEEIYPRSPPQLTTLGRTMSLFPLDPRFTKVILASAEHQCLEEALTVVALLSGESVFTDPPAKRQQAYVARSRFASPEGDHVMLLNVFRAYSNTKQKKAWCHENFLHHRNLEYAASVRQQLATLAERANLEKASCGTNTEQLRKALLEGLYDNLAELQRDQTYLTVSSKQPVAIHPSSTLHGSKPSLILFTEIVATGRCYLRGLSVIDSSWLAEKGFNIGKHD</sequence>
<evidence type="ECO:0000256" key="4">
    <source>
        <dbReference type="ARBA" id="ARBA00047984"/>
    </source>
</evidence>
<dbReference type="PANTHER" id="PTHR18934:SF118">
    <property type="entry name" value="ATP-DEPENDENT RNA HELICASE DHX33"/>
    <property type="match status" value="1"/>
</dbReference>
<dbReference type="InterPro" id="IPR007502">
    <property type="entry name" value="Helicase-assoc_dom"/>
</dbReference>
<feature type="domain" description="Helicase-associated" evidence="5">
    <location>
        <begin position="131"/>
        <end position="255"/>
    </location>
</feature>
<evidence type="ECO:0000256" key="1">
    <source>
        <dbReference type="ARBA" id="ARBA00012552"/>
    </source>
</evidence>
<evidence type="ECO:0000256" key="2">
    <source>
        <dbReference type="ARBA" id="ARBA00022801"/>
    </source>
</evidence>
<dbReference type="Gene3D" id="3.40.50.300">
    <property type="entry name" value="P-loop containing nucleotide triphosphate hydrolases"/>
    <property type="match status" value="1"/>
</dbReference>
<dbReference type="GO" id="GO:0005730">
    <property type="term" value="C:nucleolus"/>
    <property type="evidence" value="ECO:0007669"/>
    <property type="project" value="TreeGrafter"/>
</dbReference>
<dbReference type="OrthoDB" id="10253254at2759"/>
<dbReference type="AlphaFoldDB" id="A0A0N1ITP3"/>
<dbReference type="Proteomes" id="UP000053105">
    <property type="component" value="Unassembled WGS sequence"/>
</dbReference>
<reference evidence="6 7" key="1">
    <citation type="submission" date="2015-07" db="EMBL/GenBank/DDBJ databases">
        <title>The genome of Melipona quadrifasciata.</title>
        <authorList>
            <person name="Pan H."/>
            <person name="Kapheim K."/>
        </authorList>
    </citation>
    <scope>NUCLEOTIDE SEQUENCE [LARGE SCALE GENOMIC DNA]</scope>
    <source>
        <strain evidence="6">0111107301</strain>
        <tissue evidence="6">Whole body</tissue>
    </source>
</reference>
<comment type="catalytic activity">
    <reaction evidence="4">
        <text>ATP + H2O = ADP + phosphate + H(+)</text>
        <dbReference type="Rhea" id="RHEA:13065"/>
        <dbReference type="ChEBI" id="CHEBI:15377"/>
        <dbReference type="ChEBI" id="CHEBI:15378"/>
        <dbReference type="ChEBI" id="CHEBI:30616"/>
        <dbReference type="ChEBI" id="CHEBI:43474"/>
        <dbReference type="ChEBI" id="CHEBI:456216"/>
        <dbReference type="EC" id="3.6.4.13"/>
    </reaction>
</comment>
<dbReference type="SMART" id="SM00847">
    <property type="entry name" value="HA2"/>
    <property type="match status" value="1"/>
</dbReference>
<dbReference type="InterPro" id="IPR027417">
    <property type="entry name" value="P-loop_NTPase"/>
</dbReference>
<evidence type="ECO:0000259" key="5">
    <source>
        <dbReference type="SMART" id="SM00847"/>
    </source>
</evidence>
<keyword evidence="3 6" id="KW-0547">Nucleotide-binding</keyword>
<name>A0A0N1ITP3_9HYME</name>
<dbReference type="InterPro" id="IPR011709">
    <property type="entry name" value="DEAD-box_helicase_OB_fold"/>
</dbReference>
<dbReference type="Gene3D" id="1.20.120.1080">
    <property type="match status" value="1"/>
</dbReference>
<gene>
    <name evidence="6" type="ORF">WN51_14305</name>
</gene>
<organism evidence="6 7">
    <name type="scientific">Melipona quadrifasciata</name>
    <dbReference type="NCBI Taxonomy" id="166423"/>
    <lineage>
        <taxon>Eukaryota</taxon>
        <taxon>Metazoa</taxon>
        <taxon>Ecdysozoa</taxon>
        <taxon>Arthropoda</taxon>
        <taxon>Hexapoda</taxon>
        <taxon>Insecta</taxon>
        <taxon>Pterygota</taxon>
        <taxon>Neoptera</taxon>
        <taxon>Endopterygota</taxon>
        <taxon>Hymenoptera</taxon>
        <taxon>Apocrita</taxon>
        <taxon>Aculeata</taxon>
        <taxon>Apoidea</taxon>
        <taxon>Anthophila</taxon>
        <taxon>Apidae</taxon>
        <taxon>Melipona</taxon>
    </lineage>
</organism>
<dbReference type="EC" id="3.6.4.13" evidence="1"/>